<protein>
    <submittedName>
        <fullName evidence="1">Uncharacterized protein</fullName>
    </submittedName>
</protein>
<proteinExistence type="predicted"/>
<evidence type="ECO:0000313" key="2">
    <source>
        <dbReference type="Proteomes" id="UP000264353"/>
    </source>
</evidence>
<dbReference type="AlphaFoldDB" id="A0A398A264"/>
<evidence type="ECO:0000313" key="1">
    <source>
        <dbReference type="EMBL" id="RID69236.1"/>
    </source>
</evidence>
<reference evidence="1 2" key="1">
    <citation type="submission" date="2018-06" db="EMBL/GenBank/DDBJ databases">
        <title>WGS assembly of Brassica rapa FPsc.</title>
        <authorList>
            <person name="Bowman J."/>
            <person name="Kohchi T."/>
            <person name="Yamato K."/>
            <person name="Jenkins J."/>
            <person name="Shu S."/>
            <person name="Ishizaki K."/>
            <person name="Yamaoka S."/>
            <person name="Nishihama R."/>
            <person name="Nakamura Y."/>
            <person name="Berger F."/>
            <person name="Adam C."/>
            <person name="Aki S."/>
            <person name="Althoff F."/>
            <person name="Araki T."/>
            <person name="Arteaga-Vazquez M."/>
            <person name="Balasubrmanian S."/>
            <person name="Bauer D."/>
            <person name="Boehm C."/>
            <person name="Briginshaw L."/>
            <person name="Caballero-Perez J."/>
            <person name="Catarino B."/>
            <person name="Chen F."/>
            <person name="Chiyoda S."/>
            <person name="Chovatia M."/>
            <person name="Davies K."/>
            <person name="Delmans M."/>
            <person name="Demura T."/>
            <person name="Dierschke T."/>
            <person name="Dolan L."/>
            <person name="Dorantes-Acosta A."/>
            <person name="Eklund D."/>
            <person name="Florent S."/>
            <person name="Flores-Sandoval E."/>
            <person name="Fujiyama A."/>
            <person name="Fukuzawa H."/>
            <person name="Galik B."/>
            <person name="Grimanelli D."/>
            <person name="Grimwood J."/>
            <person name="Grossniklaus U."/>
            <person name="Hamada T."/>
            <person name="Haseloff J."/>
            <person name="Hetherington A."/>
            <person name="Higo A."/>
            <person name="Hirakawa Y."/>
            <person name="Hundley H."/>
            <person name="Ikeda Y."/>
            <person name="Inoue K."/>
            <person name="Inoue S."/>
            <person name="Ishida S."/>
            <person name="Jia Q."/>
            <person name="Kakita M."/>
            <person name="Kanazawa T."/>
            <person name="Kawai Y."/>
            <person name="Kawashima T."/>
            <person name="Kennedy M."/>
            <person name="Kinose K."/>
            <person name="Kinoshita T."/>
            <person name="Kohara Y."/>
            <person name="Koide E."/>
            <person name="Komatsu K."/>
            <person name="Kopischke S."/>
            <person name="Kubo M."/>
            <person name="Kyozuka J."/>
            <person name="Lagercrantz U."/>
            <person name="Lin S."/>
            <person name="Lindquist E."/>
            <person name="Lipzen A."/>
            <person name="Lu C."/>
            <person name="Luna E."/>
            <person name="Martienssen R."/>
            <person name="Minamino N."/>
            <person name="Mizutani M."/>
            <person name="Mizutani M."/>
            <person name="Mochizuki N."/>
            <person name="Monte I."/>
            <person name="Mosher R."/>
            <person name="Nagasaki H."/>
            <person name="Nakagami H."/>
            <person name="Naramoto S."/>
            <person name="Nishitani K."/>
            <person name="Ohtani M."/>
            <person name="Okamoto T."/>
            <person name="Okumura M."/>
            <person name="Phillips J."/>
            <person name="Pollak B."/>
            <person name="Reinders A."/>
            <person name="Roevekamp M."/>
            <person name="Sano R."/>
            <person name="Sawa S."/>
            <person name="Schmid M."/>
            <person name="Shirakawa M."/>
            <person name="Solano R."/>
            <person name="Spunde A."/>
            <person name="Suetsugu N."/>
            <person name="Sugano S."/>
            <person name="Sugiyama A."/>
            <person name="Sun R."/>
            <person name="Suzuki Y."/>
            <person name="Takenaka M."/>
            <person name="Takezawa D."/>
            <person name="Tomogane H."/>
            <person name="Tsuzuki M."/>
            <person name="Ueda T."/>
            <person name="Umeda M."/>
            <person name="Ward J."/>
            <person name="Watanabe Y."/>
            <person name="Yazaki K."/>
            <person name="Yokoyama R."/>
            <person name="Yoshitake Y."/>
            <person name="Yotsui I."/>
            <person name="Zachgo S."/>
            <person name="Schmutz J."/>
        </authorList>
    </citation>
    <scope>NUCLEOTIDE SEQUENCE [LARGE SCALE GENOMIC DNA]</scope>
    <source>
        <strain evidence="2">cv. B-3</strain>
    </source>
</reference>
<sequence length="88" mass="10014">MNNTTVMIYGIARENSVQLGFMCACDKRIDAHVFRNKLFFIPIFSQSKPVVNVEWIGEEMVVTVVCGQCHRGCIYRGDNGHGRYNIIT</sequence>
<name>A0A398A264_BRACM</name>
<dbReference type="EMBL" id="CM010630">
    <property type="protein sequence ID" value="RID69236.1"/>
    <property type="molecule type" value="Genomic_DNA"/>
</dbReference>
<accession>A0A398A264</accession>
<organism evidence="1 2">
    <name type="scientific">Brassica campestris</name>
    <name type="common">Field mustard</name>
    <dbReference type="NCBI Taxonomy" id="3711"/>
    <lineage>
        <taxon>Eukaryota</taxon>
        <taxon>Viridiplantae</taxon>
        <taxon>Streptophyta</taxon>
        <taxon>Embryophyta</taxon>
        <taxon>Tracheophyta</taxon>
        <taxon>Spermatophyta</taxon>
        <taxon>Magnoliopsida</taxon>
        <taxon>eudicotyledons</taxon>
        <taxon>Gunneridae</taxon>
        <taxon>Pentapetalae</taxon>
        <taxon>rosids</taxon>
        <taxon>malvids</taxon>
        <taxon>Brassicales</taxon>
        <taxon>Brassicaceae</taxon>
        <taxon>Brassiceae</taxon>
        <taxon>Brassica</taxon>
    </lineage>
</organism>
<gene>
    <name evidence="1" type="ORF">BRARA_C01337</name>
</gene>
<dbReference type="Proteomes" id="UP000264353">
    <property type="component" value="Chromosome A3"/>
</dbReference>